<evidence type="ECO:0000256" key="1">
    <source>
        <dbReference type="SAM" id="SignalP"/>
    </source>
</evidence>
<name>A0AAU7CDU3_9BACT</name>
<gene>
    <name evidence="3" type="ORF">V5E97_36060</name>
</gene>
<sequence>MTRLRLTVTGVALTGVLVAMSLAEEPAFVALFDGQSLAGWTLEHTQRFIVRDGVIVNDGGTGWLRSDKRYKNFELEAEYRAVNKGSDSGVFFRTATESSPDDPHWPARGYQLQVSDSESNFKVFGHGTPPPTSDRDSAALKQAMKGAGEWQQIRLRVVGTRAEAFLNGVAVTVSDAIALPEGHIGLQAEHGHFEWRSLKIKELPAQ</sequence>
<dbReference type="InterPro" id="IPR010496">
    <property type="entry name" value="AL/BT2_dom"/>
</dbReference>
<feature type="signal peptide" evidence="1">
    <location>
        <begin position="1"/>
        <end position="23"/>
    </location>
</feature>
<organism evidence="3">
    <name type="scientific">Singulisphaera sp. Ch08</name>
    <dbReference type="NCBI Taxonomy" id="3120278"/>
    <lineage>
        <taxon>Bacteria</taxon>
        <taxon>Pseudomonadati</taxon>
        <taxon>Planctomycetota</taxon>
        <taxon>Planctomycetia</taxon>
        <taxon>Isosphaerales</taxon>
        <taxon>Isosphaeraceae</taxon>
        <taxon>Singulisphaera</taxon>
    </lineage>
</organism>
<protein>
    <submittedName>
        <fullName evidence="3">DUF1080 domain-containing protein</fullName>
    </submittedName>
</protein>
<evidence type="ECO:0000313" key="3">
    <source>
        <dbReference type="EMBL" id="XBH03682.1"/>
    </source>
</evidence>
<dbReference type="Pfam" id="PF06439">
    <property type="entry name" value="3keto-disac_hyd"/>
    <property type="match status" value="1"/>
</dbReference>
<feature type="domain" description="3-keto-alpha-glucoside-1,2-lyase/3-keto-2-hydroxy-glucal hydratase" evidence="2">
    <location>
        <begin position="28"/>
        <end position="201"/>
    </location>
</feature>
<dbReference type="Gene3D" id="2.60.120.560">
    <property type="entry name" value="Exo-inulinase, domain 1"/>
    <property type="match status" value="1"/>
</dbReference>
<evidence type="ECO:0000259" key="2">
    <source>
        <dbReference type="Pfam" id="PF06439"/>
    </source>
</evidence>
<dbReference type="GO" id="GO:0016787">
    <property type="term" value="F:hydrolase activity"/>
    <property type="evidence" value="ECO:0007669"/>
    <property type="project" value="InterPro"/>
</dbReference>
<reference evidence="3" key="1">
    <citation type="submission" date="2024-05" db="EMBL/GenBank/DDBJ databases">
        <title>Planctomycetes of the genus Singulisphaera possess chitinolytic capabilities.</title>
        <authorList>
            <person name="Ivanova A."/>
        </authorList>
    </citation>
    <scope>NUCLEOTIDE SEQUENCE</scope>
    <source>
        <strain evidence="3">Ch08T</strain>
    </source>
</reference>
<accession>A0AAU7CDU3</accession>
<dbReference type="AlphaFoldDB" id="A0AAU7CDU3"/>
<dbReference type="EMBL" id="CP155447">
    <property type="protein sequence ID" value="XBH03682.1"/>
    <property type="molecule type" value="Genomic_DNA"/>
</dbReference>
<keyword evidence="1" id="KW-0732">Signal</keyword>
<proteinExistence type="predicted"/>
<feature type="chain" id="PRO_5043761516" evidence="1">
    <location>
        <begin position="24"/>
        <end position="206"/>
    </location>
</feature>
<dbReference type="RefSeq" id="WP_406696421.1">
    <property type="nucleotide sequence ID" value="NZ_CP155447.1"/>
</dbReference>